<name>A0A497YLK3_9BACL</name>
<dbReference type="OrthoDB" id="9995473at2"/>
<accession>A0A497YLK3</accession>
<dbReference type="Proteomes" id="UP000280791">
    <property type="component" value="Unassembled WGS sequence"/>
</dbReference>
<organism evidence="1 2">
    <name type="scientific">Planococcus citreus</name>
    <dbReference type="NCBI Taxonomy" id="1373"/>
    <lineage>
        <taxon>Bacteria</taxon>
        <taxon>Bacillati</taxon>
        <taxon>Bacillota</taxon>
        <taxon>Bacilli</taxon>
        <taxon>Bacillales</taxon>
        <taxon>Caryophanaceae</taxon>
        <taxon>Planococcus</taxon>
    </lineage>
</organism>
<dbReference type="RefSeq" id="WP_121298133.1">
    <property type="nucleotide sequence ID" value="NZ_QBEW01000092.1"/>
</dbReference>
<comment type="caution">
    <text evidence="1">The sequence shown here is derived from an EMBL/GenBank/DDBJ whole genome shotgun (WGS) entry which is preliminary data.</text>
</comment>
<protein>
    <submittedName>
        <fullName evidence="1">Uncharacterized protein</fullName>
    </submittedName>
</protein>
<proteinExistence type="predicted"/>
<dbReference type="EMBL" id="RCCP01000001">
    <property type="protein sequence ID" value="RLJ90640.1"/>
    <property type="molecule type" value="Genomic_DNA"/>
</dbReference>
<evidence type="ECO:0000313" key="1">
    <source>
        <dbReference type="EMBL" id="RLJ90640.1"/>
    </source>
</evidence>
<sequence>MDKSRDLFIKISNGGRELTDDEAELILELLSVVKLDEQGNFMLDEKRHEKHRRGIVAPPPDSCLSCGRPF</sequence>
<gene>
    <name evidence="1" type="ORF">DFR62_0785</name>
</gene>
<dbReference type="AlphaFoldDB" id="A0A497YLK3"/>
<evidence type="ECO:0000313" key="2">
    <source>
        <dbReference type="Proteomes" id="UP000280791"/>
    </source>
</evidence>
<reference evidence="1 2" key="1">
    <citation type="submission" date="2018-10" db="EMBL/GenBank/DDBJ databases">
        <title>Genomic Encyclopedia of Type Strains, Phase IV (KMG-IV): sequencing the most valuable type-strain genomes for metagenomic binning, comparative biology and taxonomic classification.</title>
        <authorList>
            <person name="Goeker M."/>
        </authorList>
    </citation>
    <scope>NUCLEOTIDE SEQUENCE [LARGE SCALE GENOMIC DNA]</scope>
    <source>
        <strain evidence="1 2">DSM 20549</strain>
    </source>
</reference>
<keyword evidence="2" id="KW-1185">Reference proteome</keyword>